<evidence type="ECO:0000313" key="3">
    <source>
        <dbReference type="EMBL" id="KQM09480.1"/>
    </source>
</evidence>
<reference evidence="3" key="1">
    <citation type="submission" date="2015-08" db="EMBL/GenBank/DDBJ databases">
        <title>Candidatus Bacteriodes Periocalifornicus.</title>
        <authorList>
            <person name="McLean J.S."/>
            <person name="Kelley S."/>
        </authorList>
    </citation>
    <scope>NUCLEOTIDE SEQUENCE [LARGE SCALE GENOMIC DNA]</scope>
    <source>
        <strain evidence="3">12B</strain>
    </source>
</reference>
<dbReference type="Proteomes" id="UP000054172">
    <property type="component" value="Unassembled WGS sequence"/>
</dbReference>
<dbReference type="Pfam" id="PF06877">
    <property type="entry name" value="RraB"/>
    <property type="match status" value="1"/>
</dbReference>
<dbReference type="SUPFAM" id="SSF89946">
    <property type="entry name" value="Hypothetical protein VC0424"/>
    <property type="match status" value="1"/>
</dbReference>
<dbReference type="EMBL" id="LIIK01000004">
    <property type="protein sequence ID" value="KQM09480.1"/>
    <property type="molecule type" value="Genomic_DNA"/>
</dbReference>
<evidence type="ECO:0000313" key="4">
    <source>
        <dbReference type="Proteomes" id="UP000054172"/>
    </source>
</evidence>
<feature type="domain" description="DUF695" evidence="1">
    <location>
        <begin position="13"/>
        <end position="139"/>
    </location>
</feature>
<comment type="caution">
    <text evidence="3">The sequence shown here is derived from an EMBL/GenBank/DDBJ whole genome shotgun (WGS) entry which is preliminary data.</text>
</comment>
<dbReference type="PATRIC" id="fig|1702214.3.peg.1909"/>
<dbReference type="InterPro" id="IPR016097">
    <property type="entry name" value="DUF695"/>
</dbReference>
<accession>A0A0Q4B8C3</accession>
<organism evidence="3 4">
    <name type="scientific">Candidatus [Bacteroides] periocalifornicus</name>
    <dbReference type="NCBI Taxonomy" id="1702214"/>
    <lineage>
        <taxon>Bacteria</taxon>
        <taxon>Pseudomonadati</taxon>
        <taxon>Bacteroidota</taxon>
    </lineage>
</organism>
<dbReference type="Gene3D" id="3.30.70.970">
    <property type="entry name" value="RraB-like"/>
    <property type="match status" value="1"/>
</dbReference>
<name>A0A0Q4B8C3_9BACT</name>
<keyword evidence="4" id="KW-1185">Reference proteome</keyword>
<evidence type="ECO:0000259" key="2">
    <source>
        <dbReference type="Pfam" id="PF06877"/>
    </source>
</evidence>
<dbReference type="STRING" id="1702214.AL399_01565"/>
<evidence type="ECO:0000259" key="1">
    <source>
        <dbReference type="Pfam" id="PF05117"/>
    </source>
</evidence>
<protein>
    <recommendedName>
        <fullName evidence="5">DUF695 domain-containing protein</fullName>
    </recommendedName>
</protein>
<gene>
    <name evidence="3" type="ORF">AL399_01565</name>
</gene>
<feature type="domain" description="Regulator of ribonuclease activity B" evidence="2">
    <location>
        <begin position="148"/>
        <end position="254"/>
    </location>
</feature>
<evidence type="ECO:0008006" key="5">
    <source>
        <dbReference type="Google" id="ProtNLM"/>
    </source>
</evidence>
<dbReference type="InterPro" id="IPR009671">
    <property type="entry name" value="RraB_dom"/>
</dbReference>
<proteinExistence type="predicted"/>
<dbReference type="InterPro" id="IPR036701">
    <property type="entry name" value="RraB-like_sf"/>
</dbReference>
<dbReference type="AlphaFoldDB" id="A0A0Q4B8C3"/>
<dbReference type="Pfam" id="PF05117">
    <property type="entry name" value="DUF695"/>
    <property type="match status" value="1"/>
</dbReference>
<sequence length="259" mass="30591">MKSFKEQYPDYQENWTYYFTSFSDERASVALDLNLLEKAPVNGYQWRCVLMVRLEDSIRGHYQELDDMDDAAAAYLTESIDAVRVGRITFEDQLHYIYYLNQDTNPKAGLKGVLDKWKVEWEVELVAEPDWHTYLQVLYPDRYEESQIHNREIYEQLKEQGDDGSERRPVTHWSYFETPADRKQFVKLVLASGYEIGEELDADEKTEDGQVNELRYGLMYWRSQTIEPEEMDAACARLISQSEENNGYYDGWETEVKGK</sequence>